<name>A0A2S9K7V7_9BURK</name>
<dbReference type="GO" id="GO:0032259">
    <property type="term" value="P:methylation"/>
    <property type="evidence" value="ECO:0007669"/>
    <property type="project" value="UniProtKB-KW"/>
</dbReference>
<keyword evidence="4" id="KW-1185">Reference proteome</keyword>
<comment type="caution">
    <text evidence="3">The sequence shown here is derived from an EMBL/GenBank/DDBJ whole genome shotgun (WGS) entry which is preliminary data.</text>
</comment>
<accession>A0A2S9K7V7</accession>
<dbReference type="OrthoDB" id="9760689at2"/>
<dbReference type="InterPro" id="IPR029063">
    <property type="entry name" value="SAM-dependent_MTases_sf"/>
</dbReference>
<sequence>MQAVPPGQEKPVPGLDPVAARRWRERRRSESPWLHEEIGARMAERLGWIKQAPAQWLDWAPLNGGLQAHRLVAERYPEARVELLGPGAAAAADSLRRLSPRGWNPLKWLASGPALHDESAATAGAAGLLWANMALHQEPLPRALLSRWLDRLAVNGFLMFSCLGPDSLRELRAVYAAQGWPAPCHDFTDMHDWGDMLIEVGFAEPVMDMERITLAYPDARRLLRDLRDWGRNLNQARFAGLRGRGWAQAQERALEAGLPRNEQGQLLLSFEVNYGHAVKPTPRVRLESTSQVSVDQMRAMLRQPRA</sequence>
<gene>
    <name evidence="3" type="ORF">C6P64_04355</name>
</gene>
<reference evidence="3 4" key="1">
    <citation type="submission" date="2018-03" db="EMBL/GenBank/DDBJ databases">
        <title>Comparative genomics illustrates the genes involved in a hyperalkaliphilic mechanisms of Serpentinomonas isolated from highly-alkaline calcium-rich serpentinized springs.</title>
        <authorList>
            <person name="Suzuki S."/>
            <person name="Ishii S."/>
            <person name="Walworth N."/>
            <person name="Bird L."/>
            <person name="Kuenen J.G."/>
            <person name="Nealson K.H."/>
        </authorList>
    </citation>
    <scope>NUCLEOTIDE SEQUENCE [LARGE SCALE GENOMIC DNA]</scope>
    <source>
        <strain evidence="3 4">P1</strain>
    </source>
</reference>
<evidence type="ECO:0000313" key="3">
    <source>
        <dbReference type="EMBL" id="PRD66518.1"/>
    </source>
</evidence>
<dbReference type="InterPro" id="IPR050602">
    <property type="entry name" value="Malonyl-ACP_OMT"/>
</dbReference>
<proteinExistence type="predicted"/>
<organism evidence="3 4">
    <name type="scientific">Malikia granosa</name>
    <dbReference type="NCBI Taxonomy" id="263067"/>
    <lineage>
        <taxon>Bacteria</taxon>
        <taxon>Pseudomonadati</taxon>
        <taxon>Pseudomonadota</taxon>
        <taxon>Betaproteobacteria</taxon>
        <taxon>Burkholderiales</taxon>
        <taxon>Comamonadaceae</taxon>
        <taxon>Malikia</taxon>
    </lineage>
</organism>
<dbReference type="AlphaFoldDB" id="A0A2S9K7V7"/>
<dbReference type="EMBL" id="PVLQ01000012">
    <property type="protein sequence ID" value="PRD66518.1"/>
    <property type="molecule type" value="Genomic_DNA"/>
</dbReference>
<dbReference type="RefSeq" id="WP_105747358.1">
    <property type="nucleotide sequence ID" value="NZ_PVLQ01000012.1"/>
</dbReference>
<keyword evidence="2" id="KW-0808">Transferase</keyword>
<keyword evidence="1" id="KW-0489">Methyltransferase</keyword>
<evidence type="ECO:0000256" key="1">
    <source>
        <dbReference type="ARBA" id="ARBA00022603"/>
    </source>
</evidence>
<dbReference type="PANTHER" id="PTHR13090">
    <property type="entry name" value="ARGININE-HYDROXYLASE NDUFAF5, MITOCHONDRIAL"/>
    <property type="match status" value="1"/>
</dbReference>
<dbReference type="Gene3D" id="3.40.50.150">
    <property type="entry name" value="Vaccinia Virus protein VP39"/>
    <property type="match status" value="1"/>
</dbReference>
<dbReference type="PANTHER" id="PTHR13090:SF1">
    <property type="entry name" value="ARGININE-HYDROXYLASE NDUFAF5, MITOCHONDRIAL"/>
    <property type="match status" value="1"/>
</dbReference>
<dbReference type="SUPFAM" id="SSF53335">
    <property type="entry name" value="S-adenosyl-L-methionine-dependent methyltransferases"/>
    <property type="match status" value="1"/>
</dbReference>
<evidence type="ECO:0000256" key="2">
    <source>
        <dbReference type="ARBA" id="ARBA00022679"/>
    </source>
</evidence>
<evidence type="ECO:0000313" key="4">
    <source>
        <dbReference type="Proteomes" id="UP000238589"/>
    </source>
</evidence>
<dbReference type="GO" id="GO:0008168">
    <property type="term" value="F:methyltransferase activity"/>
    <property type="evidence" value="ECO:0007669"/>
    <property type="project" value="UniProtKB-KW"/>
</dbReference>
<dbReference type="Proteomes" id="UP000238589">
    <property type="component" value="Unassembled WGS sequence"/>
</dbReference>
<protein>
    <submittedName>
        <fullName evidence="3">Biotin synthase</fullName>
    </submittedName>
</protein>